<organism evidence="2 3">
    <name type="scientific">Nocardia pseudobrasiliensis</name>
    <dbReference type="NCBI Taxonomy" id="45979"/>
    <lineage>
        <taxon>Bacteria</taxon>
        <taxon>Bacillati</taxon>
        <taxon>Actinomycetota</taxon>
        <taxon>Actinomycetes</taxon>
        <taxon>Mycobacteriales</taxon>
        <taxon>Nocardiaceae</taxon>
        <taxon>Nocardia</taxon>
    </lineage>
</organism>
<keyword evidence="1" id="KW-0472">Membrane</keyword>
<evidence type="ECO:0000313" key="3">
    <source>
        <dbReference type="Proteomes" id="UP000254869"/>
    </source>
</evidence>
<reference evidence="2 3" key="1">
    <citation type="submission" date="2018-07" db="EMBL/GenBank/DDBJ databases">
        <title>Genomic Encyclopedia of Type Strains, Phase IV (KMG-IV): sequencing the most valuable type-strain genomes for metagenomic binning, comparative biology and taxonomic classification.</title>
        <authorList>
            <person name="Goeker M."/>
        </authorList>
    </citation>
    <scope>NUCLEOTIDE SEQUENCE [LARGE SCALE GENOMIC DNA]</scope>
    <source>
        <strain evidence="2 3">DSM 44290</strain>
    </source>
</reference>
<keyword evidence="1" id="KW-0812">Transmembrane</keyword>
<dbReference type="Proteomes" id="UP000254869">
    <property type="component" value="Unassembled WGS sequence"/>
</dbReference>
<name>A0A370IHM0_9NOCA</name>
<evidence type="ECO:0000256" key="1">
    <source>
        <dbReference type="SAM" id="Phobius"/>
    </source>
</evidence>
<comment type="caution">
    <text evidence="2">The sequence shown here is derived from an EMBL/GenBank/DDBJ whole genome shotgun (WGS) entry which is preliminary data.</text>
</comment>
<evidence type="ECO:0000313" key="2">
    <source>
        <dbReference type="EMBL" id="RDI68954.1"/>
    </source>
</evidence>
<dbReference type="RefSeq" id="WP_067990742.1">
    <property type="nucleotide sequence ID" value="NZ_QQBC01000001.1"/>
</dbReference>
<protein>
    <submittedName>
        <fullName evidence="2">Uncharacterized protein</fullName>
    </submittedName>
</protein>
<proteinExistence type="predicted"/>
<dbReference type="STRING" id="1210086.GCA_001613105_00344"/>
<dbReference type="EMBL" id="QQBC01000001">
    <property type="protein sequence ID" value="RDI68954.1"/>
    <property type="molecule type" value="Genomic_DNA"/>
</dbReference>
<keyword evidence="3" id="KW-1185">Reference proteome</keyword>
<feature type="transmembrane region" description="Helical" evidence="1">
    <location>
        <begin position="51"/>
        <end position="70"/>
    </location>
</feature>
<dbReference type="AlphaFoldDB" id="A0A370IHM0"/>
<sequence length="74" mass="8031">MALGDDEVILGDGLPADRGVFTVSTAEPTPDADRPRSRRLWSRKLLGGPRISTMLLVMAWVAVLVLYLQVRPGG</sequence>
<accession>A0A370IHM0</accession>
<gene>
    <name evidence="2" type="ORF">DFR76_101490</name>
</gene>
<keyword evidence="1" id="KW-1133">Transmembrane helix</keyword>